<name>A0ABP7ILI9_9ACTN</name>
<dbReference type="EMBL" id="BAABAH010000007">
    <property type="protein sequence ID" value="GAA3821475.1"/>
    <property type="molecule type" value="Genomic_DNA"/>
</dbReference>
<feature type="compositionally biased region" description="Low complexity" evidence="1">
    <location>
        <begin position="45"/>
        <end position="56"/>
    </location>
</feature>
<evidence type="ECO:0008006" key="4">
    <source>
        <dbReference type="Google" id="ProtNLM"/>
    </source>
</evidence>
<protein>
    <recommendedName>
        <fullName evidence="4">Secreted protein</fullName>
    </recommendedName>
</protein>
<accession>A0ABP7ILI9</accession>
<evidence type="ECO:0000313" key="2">
    <source>
        <dbReference type="EMBL" id="GAA3821475.1"/>
    </source>
</evidence>
<feature type="region of interest" description="Disordered" evidence="1">
    <location>
        <begin position="31"/>
        <end position="70"/>
    </location>
</feature>
<reference evidence="3" key="1">
    <citation type="journal article" date="2019" name="Int. J. Syst. Evol. Microbiol.">
        <title>The Global Catalogue of Microorganisms (GCM) 10K type strain sequencing project: providing services to taxonomists for standard genome sequencing and annotation.</title>
        <authorList>
            <consortium name="The Broad Institute Genomics Platform"/>
            <consortium name="The Broad Institute Genome Sequencing Center for Infectious Disease"/>
            <person name="Wu L."/>
            <person name="Ma J."/>
        </authorList>
    </citation>
    <scope>NUCLEOTIDE SEQUENCE [LARGE SCALE GENOMIC DNA]</scope>
    <source>
        <strain evidence="3">JCM 16953</strain>
    </source>
</reference>
<proteinExistence type="predicted"/>
<organism evidence="2 3">
    <name type="scientific">Nocardioides panacisoli</name>
    <dbReference type="NCBI Taxonomy" id="627624"/>
    <lineage>
        <taxon>Bacteria</taxon>
        <taxon>Bacillati</taxon>
        <taxon>Actinomycetota</taxon>
        <taxon>Actinomycetes</taxon>
        <taxon>Propionibacteriales</taxon>
        <taxon>Nocardioidaceae</taxon>
        <taxon>Nocardioides</taxon>
    </lineage>
</organism>
<gene>
    <name evidence="2" type="ORF">GCM10022242_23950</name>
</gene>
<comment type="caution">
    <text evidence="2">The sequence shown here is derived from an EMBL/GenBank/DDBJ whole genome shotgun (WGS) entry which is preliminary data.</text>
</comment>
<evidence type="ECO:0000313" key="3">
    <source>
        <dbReference type="Proteomes" id="UP001501821"/>
    </source>
</evidence>
<sequence>MPGLLMLLLTLGLPPASLFGLLWMARFEEGIGKDPGARRPRRATAPKPAATKPSRAVSHQYRVPATPGAL</sequence>
<dbReference type="Proteomes" id="UP001501821">
    <property type="component" value="Unassembled WGS sequence"/>
</dbReference>
<keyword evidence="3" id="KW-1185">Reference proteome</keyword>
<evidence type="ECO:0000256" key="1">
    <source>
        <dbReference type="SAM" id="MobiDB-lite"/>
    </source>
</evidence>